<comment type="caution">
    <text evidence="3">The sequence shown here is derived from an EMBL/GenBank/DDBJ whole genome shotgun (WGS) entry which is preliminary data.</text>
</comment>
<dbReference type="AlphaFoldDB" id="A0A8J6APU8"/>
<evidence type="ECO:0000256" key="2">
    <source>
        <dbReference type="SAM" id="MobiDB-lite"/>
    </source>
</evidence>
<feature type="region of interest" description="Disordered" evidence="2">
    <location>
        <begin position="103"/>
        <end position="130"/>
    </location>
</feature>
<sequence length="703" mass="79346">MSSGSESDFEPYIDTRGLSSARISPPRTPVSVKVSSCQEENDEEDNSMNKFKSLEIGMQKMSELQAQINELRSRFRSETETVQHVSNSISFEREHHADFHETTEVKRARMHTPEPDSEQELPVDEPSDAEFDDDLATEIRLLEELRIDLREREETVSKREKEIADESSAKHADLTSREDALEARAEELDQREEDLAAREDELAAREKEVEEAPESTREAELEEELAAKTRMANGLEEELKEQNETFMKIVADTEDFMQRYKGMETSFKSRIREIEAERDELKERLADAAADTRLDALQQKHDEVLRAFSAQRTQMKENDRAHDAAMADLIAEVDRLVKEREAAKQRPSELDGADFKELLLTASQTEETLKATAQELEDTRAQLKASQAREEAAQKEMSADRTRGELRAIVSSQQAQIADLVAETNEFRKRISSSTVEIKQLQAELDTARKITVSLTRNEQTSLARLDDGTDIAKSLRAQLAERDGRVSEMERLVRDTRQKAETISRSVLDELFEARDEAARLKAANMELTNQVSGLKQRIAEDIGLDERMSLAEVSTVYPQTRDDSPVQSTIAQSEATDAPRRVPPVIHGIVEKPRPQNPSQPRGYVDSPVPPPREPLESTKLVARTGPSLFSQLAAGAESPLSASLMSNASSFDRHARRSPKISRDADKFMPDESVLDYIKRRKEAILGGTRRTPKGSGRRM</sequence>
<reference evidence="3" key="1">
    <citation type="submission" date="2021-05" db="EMBL/GenBank/DDBJ databases">
        <title>A free-living protist that lacks canonical eukaryotic 1 DNA replication and segregation systems.</title>
        <authorList>
            <person name="Salas-Leiva D.E."/>
            <person name="Tromer E.C."/>
            <person name="Curtis B.A."/>
            <person name="Jerlstrom-Hultqvist J."/>
            <person name="Kolisko M."/>
            <person name="Yi Z."/>
            <person name="Salas-Leiva J.S."/>
            <person name="Gallot-Lavallee L."/>
            <person name="Kops G.J.P.L."/>
            <person name="Archibald J.M."/>
            <person name="Simpson A.G.B."/>
            <person name="Roger A.J."/>
        </authorList>
    </citation>
    <scope>NUCLEOTIDE SEQUENCE</scope>
    <source>
        <strain evidence="3">BICM</strain>
    </source>
</reference>
<feature type="compositionally biased region" description="Acidic residues" evidence="2">
    <location>
        <begin position="115"/>
        <end position="130"/>
    </location>
</feature>
<protein>
    <submittedName>
        <fullName evidence="3">Chromosome segregation protein</fullName>
    </submittedName>
</protein>
<feature type="compositionally biased region" description="Basic and acidic residues" evidence="2">
    <location>
        <begin position="103"/>
        <end position="114"/>
    </location>
</feature>
<feature type="compositionally biased region" description="Polar residues" evidence="2">
    <location>
        <begin position="567"/>
        <end position="577"/>
    </location>
</feature>
<feature type="coiled-coil region" evidence="1">
    <location>
        <begin position="54"/>
        <end position="81"/>
    </location>
</feature>
<dbReference type="Proteomes" id="UP000717585">
    <property type="component" value="Unassembled WGS sequence"/>
</dbReference>
<evidence type="ECO:0000313" key="4">
    <source>
        <dbReference type="Proteomes" id="UP000717585"/>
    </source>
</evidence>
<feature type="region of interest" description="Disordered" evidence="2">
    <location>
        <begin position="558"/>
        <end position="619"/>
    </location>
</feature>
<feature type="region of interest" description="Disordered" evidence="2">
    <location>
        <begin position="150"/>
        <end position="220"/>
    </location>
</feature>
<name>A0A8J6APU8_9EUKA</name>
<organism evidence="3 4">
    <name type="scientific">Carpediemonas membranifera</name>
    <dbReference type="NCBI Taxonomy" id="201153"/>
    <lineage>
        <taxon>Eukaryota</taxon>
        <taxon>Metamonada</taxon>
        <taxon>Carpediemonas-like organisms</taxon>
        <taxon>Carpediemonas</taxon>
    </lineage>
</organism>
<feature type="coiled-coil region" evidence="1">
    <location>
        <begin position="431"/>
        <end position="458"/>
    </location>
</feature>
<gene>
    <name evidence="3" type="ORF">J8273_8065</name>
</gene>
<evidence type="ECO:0000313" key="3">
    <source>
        <dbReference type="EMBL" id="KAG9390028.1"/>
    </source>
</evidence>
<dbReference type="EMBL" id="JAHDYR010000066">
    <property type="protein sequence ID" value="KAG9390028.1"/>
    <property type="molecule type" value="Genomic_DNA"/>
</dbReference>
<keyword evidence="4" id="KW-1185">Reference proteome</keyword>
<keyword evidence="1" id="KW-0175">Coiled coil</keyword>
<feature type="region of interest" description="Disordered" evidence="2">
    <location>
        <begin position="1"/>
        <end position="48"/>
    </location>
</feature>
<accession>A0A8J6APU8</accession>
<feature type="coiled-coil region" evidence="1">
    <location>
        <begin position="512"/>
        <end position="539"/>
    </location>
</feature>
<feature type="coiled-coil region" evidence="1">
    <location>
        <begin position="326"/>
        <end position="396"/>
    </location>
</feature>
<evidence type="ECO:0000256" key="1">
    <source>
        <dbReference type="SAM" id="Coils"/>
    </source>
</evidence>
<feature type="compositionally biased region" description="Basic and acidic residues" evidence="2">
    <location>
        <begin position="150"/>
        <end position="219"/>
    </location>
</feature>
<proteinExistence type="predicted"/>